<comment type="catalytic activity">
    <reaction evidence="7">
        <text>serotonin + (5Z,8Z,11Z,14Z)-eicosatetraenoyl-CoA = N-[(5Z,8Z,11Z,14Z)-eicosatetraenoyl]-serotonin + CoA + H(+)</text>
        <dbReference type="Rhea" id="RHEA:51396"/>
        <dbReference type="ChEBI" id="CHEBI:15378"/>
        <dbReference type="ChEBI" id="CHEBI:57287"/>
        <dbReference type="ChEBI" id="CHEBI:57368"/>
        <dbReference type="ChEBI" id="CHEBI:132255"/>
        <dbReference type="ChEBI" id="CHEBI:350546"/>
    </reaction>
    <physiologicalReaction direction="left-to-right" evidence="7">
        <dbReference type="Rhea" id="RHEA:51397"/>
    </physiologicalReaction>
</comment>
<keyword evidence="1" id="KW-0808">Transferase</keyword>
<comment type="catalytic activity">
    <reaction evidence="12">
        <text>serotonin + acetyl-CoA = N-acetylserotonin + CoA + H(+)</text>
        <dbReference type="Rhea" id="RHEA:25217"/>
        <dbReference type="ChEBI" id="CHEBI:15378"/>
        <dbReference type="ChEBI" id="CHEBI:17697"/>
        <dbReference type="ChEBI" id="CHEBI:57287"/>
        <dbReference type="ChEBI" id="CHEBI:57288"/>
        <dbReference type="ChEBI" id="CHEBI:350546"/>
        <dbReference type="EC" id="2.3.1.87"/>
    </reaction>
    <physiologicalReaction direction="left-to-right" evidence="12">
        <dbReference type="Rhea" id="RHEA:25218"/>
    </physiologicalReaction>
</comment>
<evidence type="ECO:0000256" key="4">
    <source>
        <dbReference type="ARBA" id="ARBA00039114"/>
    </source>
</evidence>
<name>A0AA39I4P5_9BILA</name>
<dbReference type="FunFam" id="3.40.630.30:FF:000046">
    <property type="entry name" value="Dopamine N-acetyltransferase"/>
    <property type="match status" value="1"/>
</dbReference>
<dbReference type="SUPFAM" id="SSF55729">
    <property type="entry name" value="Acyl-CoA N-acyltransferases (Nat)"/>
    <property type="match status" value="1"/>
</dbReference>
<dbReference type="EC" id="2.3.1.87" evidence="4"/>
<dbReference type="AlphaFoldDB" id="A0AA39I4P5"/>
<evidence type="ECO:0000256" key="10">
    <source>
        <dbReference type="ARBA" id="ARBA00052178"/>
    </source>
</evidence>
<protein>
    <recommendedName>
        <fullName evidence="4">aralkylamine N-acetyltransferase</fullName>
        <ecNumber evidence="4">2.3.1.87</ecNumber>
    </recommendedName>
</protein>
<sequence length="223" mass="25155">MPEFSFDDLEFRRATPDDFDTIVEFTNTVFIAQEPLCQAMGFSRADGNAIFGWIVAHSLKFPYTVLVFDRRSGDLVGYRVTSVWFRREEDNHFDPLPAQTVKSEDMGAILDQLKKSFWDLCPKEVNAVLRRELSCVRGDFQRRGIASRMAEEFIDAEELKAKGIGGIVSETSSTANQALLTKKGFKPLKEVVYGAQVDTDGSRIVPTELHDGATKLVLNFKQF</sequence>
<dbReference type="InterPro" id="IPR016181">
    <property type="entry name" value="Acyl_CoA_acyltransferase"/>
</dbReference>
<evidence type="ECO:0000256" key="11">
    <source>
        <dbReference type="ARBA" id="ARBA00052335"/>
    </source>
</evidence>
<evidence type="ECO:0000256" key="1">
    <source>
        <dbReference type="ARBA" id="ARBA00022679"/>
    </source>
</evidence>
<reference evidence="13" key="1">
    <citation type="submission" date="2023-06" db="EMBL/GenBank/DDBJ databases">
        <title>Genomic analysis of the entomopathogenic nematode Steinernema hermaphroditum.</title>
        <authorList>
            <person name="Schwarz E.M."/>
            <person name="Heppert J.K."/>
            <person name="Baniya A."/>
            <person name="Schwartz H.T."/>
            <person name="Tan C.-H."/>
            <person name="Antoshechkin I."/>
            <person name="Sternberg P.W."/>
            <person name="Goodrich-Blair H."/>
            <person name="Dillman A.R."/>
        </authorList>
    </citation>
    <scope>NUCLEOTIDE SEQUENCE</scope>
    <source>
        <strain evidence="13">PS9179</strain>
        <tissue evidence="13">Whole animal</tissue>
    </source>
</reference>
<dbReference type="EMBL" id="JAUCMV010000002">
    <property type="protein sequence ID" value="KAK0417771.1"/>
    <property type="molecule type" value="Genomic_DNA"/>
</dbReference>
<comment type="catalytic activity">
    <reaction evidence="10">
        <text>serotonin + hexadecanoyl-CoA = N-hexadecanoyl-serotonin + CoA + H(+)</text>
        <dbReference type="Rhea" id="RHEA:51384"/>
        <dbReference type="ChEBI" id="CHEBI:15378"/>
        <dbReference type="ChEBI" id="CHEBI:57287"/>
        <dbReference type="ChEBI" id="CHEBI:57379"/>
        <dbReference type="ChEBI" id="CHEBI:134059"/>
        <dbReference type="ChEBI" id="CHEBI:350546"/>
    </reaction>
    <physiologicalReaction direction="left-to-right" evidence="10">
        <dbReference type="Rhea" id="RHEA:51385"/>
    </physiologicalReaction>
</comment>
<comment type="caution">
    <text evidence="13">The sequence shown here is derived from an EMBL/GenBank/DDBJ whole genome shotgun (WGS) entry which is preliminary data.</text>
</comment>
<dbReference type="Proteomes" id="UP001175271">
    <property type="component" value="Unassembled WGS sequence"/>
</dbReference>
<organism evidence="13 14">
    <name type="scientific">Steinernema hermaphroditum</name>
    <dbReference type="NCBI Taxonomy" id="289476"/>
    <lineage>
        <taxon>Eukaryota</taxon>
        <taxon>Metazoa</taxon>
        <taxon>Ecdysozoa</taxon>
        <taxon>Nematoda</taxon>
        <taxon>Chromadorea</taxon>
        <taxon>Rhabditida</taxon>
        <taxon>Tylenchina</taxon>
        <taxon>Panagrolaimomorpha</taxon>
        <taxon>Strongyloidoidea</taxon>
        <taxon>Steinernematidae</taxon>
        <taxon>Steinernema</taxon>
    </lineage>
</organism>
<comment type="catalytic activity">
    <reaction evidence="8">
        <text>dopamine + acetyl-CoA = N-acetyldopamine + CoA + H(+)</text>
        <dbReference type="Rhea" id="RHEA:51388"/>
        <dbReference type="ChEBI" id="CHEBI:15378"/>
        <dbReference type="ChEBI" id="CHEBI:57287"/>
        <dbReference type="ChEBI" id="CHEBI:57288"/>
        <dbReference type="ChEBI" id="CHEBI:59905"/>
        <dbReference type="ChEBI" id="CHEBI:125678"/>
    </reaction>
    <physiologicalReaction direction="left-to-right" evidence="8">
        <dbReference type="Rhea" id="RHEA:51389"/>
    </physiologicalReaction>
</comment>
<comment type="catalytic activity">
    <reaction evidence="9">
        <text>serotonin + (9Z)-octadecenoyl-CoA = N-(9Z-octadecenoyl)-serotonin + CoA + H(+)</text>
        <dbReference type="Rhea" id="RHEA:51392"/>
        <dbReference type="ChEBI" id="CHEBI:15378"/>
        <dbReference type="ChEBI" id="CHEBI:57287"/>
        <dbReference type="ChEBI" id="CHEBI:57387"/>
        <dbReference type="ChEBI" id="CHEBI:134064"/>
        <dbReference type="ChEBI" id="CHEBI:350546"/>
    </reaction>
    <physiologicalReaction direction="left-to-right" evidence="9">
        <dbReference type="Rhea" id="RHEA:51393"/>
    </physiologicalReaction>
</comment>
<evidence type="ECO:0000313" key="13">
    <source>
        <dbReference type="EMBL" id="KAK0417771.1"/>
    </source>
</evidence>
<evidence type="ECO:0000256" key="3">
    <source>
        <dbReference type="ARBA" id="ARBA00038182"/>
    </source>
</evidence>
<evidence type="ECO:0000256" key="9">
    <source>
        <dbReference type="ARBA" id="ARBA00051823"/>
    </source>
</evidence>
<proteinExistence type="inferred from homology"/>
<evidence type="ECO:0000256" key="7">
    <source>
        <dbReference type="ARBA" id="ARBA00051284"/>
    </source>
</evidence>
<comment type="pathway">
    <text evidence="2">Aromatic compound metabolism; melatonin biosynthesis; melatonin from serotonin: step 1/2.</text>
</comment>
<gene>
    <name evidence="13" type="ORF">QR680_013200</name>
</gene>
<comment type="catalytic activity">
    <reaction evidence="6">
        <text>serotonin + octadecanoyl-CoA = N-octadecanoyl-serotonin + CoA + H(+)</text>
        <dbReference type="Rhea" id="RHEA:51400"/>
        <dbReference type="ChEBI" id="CHEBI:15378"/>
        <dbReference type="ChEBI" id="CHEBI:57287"/>
        <dbReference type="ChEBI" id="CHEBI:57394"/>
        <dbReference type="ChEBI" id="CHEBI:134065"/>
        <dbReference type="ChEBI" id="CHEBI:350546"/>
    </reaction>
    <physiologicalReaction direction="left-to-right" evidence="6">
        <dbReference type="Rhea" id="RHEA:51401"/>
    </physiologicalReaction>
</comment>
<comment type="similarity">
    <text evidence="3">Belongs to the acetyltransferase family. AANAT subfamily.</text>
</comment>
<accession>A0AA39I4P5</accession>
<comment type="catalytic activity">
    <reaction evidence="5">
        <text>dopamine + (9Z)-octadecenoyl-CoA = N-(9Z-octadecanoyl)-dopamine + CoA + H(+)</text>
        <dbReference type="Rhea" id="RHEA:51380"/>
        <dbReference type="ChEBI" id="CHEBI:15378"/>
        <dbReference type="ChEBI" id="CHEBI:31883"/>
        <dbReference type="ChEBI" id="CHEBI:57287"/>
        <dbReference type="ChEBI" id="CHEBI:57387"/>
        <dbReference type="ChEBI" id="CHEBI:59905"/>
    </reaction>
    <physiologicalReaction direction="left-to-right" evidence="5">
        <dbReference type="Rhea" id="RHEA:51381"/>
    </physiologicalReaction>
</comment>
<dbReference type="Gene3D" id="3.40.630.30">
    <property type="match status" value="1"/>
</dbReference>
<evidence type="ECO:0000256" key="12">
    <source>
        <dbReference type="ARBA" id="ARBA00052491"/>
    </source>
</evidence>
<evidence type="ECO:0000256" key="5">
    <source>
        <dbReference type="ARBA" id="ARBA00050189"/>
    </source>
</evidence>
<dbReference type="GO" id="GO:0004059">
    <property type="term" value="F:aralkylamine N-acetyltransferase activity"/>
    <property type="evidence" value="ECO:0007669"/>
    <property type="project" value="UniProtKB-EC"/>
</dbReference>
<keyword evidence="14" id="KW-1185">Reference proteome</keyword>
<dbReference type="PANTHER" id="PTHR20905:SF30">
    <property type="entry name" value="N-ACETYLTRANSFERASE DOMAIN-CONTAINING PROTEIN"/>
    <property type="match status" value="1"/>
</dbReference>
<evidence type="ECO:0000256" key="2">
    <source>
        <dbReference type="ARBA" id="ARBA00037926"/>
    </source>
</evidence>
<evidence type="ECO:0000256" key="8">
    <source>
        <dbReference type="ARBA" id="ARBA00051711"/>
    </source>
</evidence>
<evidence type="ECO:0000313" key="14">
    <source>
        <dbReference type="Proteomes" id="UP001175271"/>
    </source>
</evidence>
<comment type="catalytic activity">
    <reaction evidence="11">
        <text>dopamine + hexadecanoyl-CoA = N-hexadecanoyl-dopamine + CoA + H(+)</text>
        <dbReference type="Rhea" id="RHEA:51376"/>
        <dbReference type="ChEBI" id="CHEBI:15378"/>
        <dbReference type="ChEBI" id="CHEBI:57287"/>
        <dbReference type="ChEBI" id="CHEBI:57379"/>
        <dbReference type="ChEBI" id="CHEBI:59905"/>
        <dbReference type="ChEBI" id="CHEBI:134058"/>
    </reaction>
    <physiologicalReaction direction="left-to-right" evidence="11">
        <dbReference type="Rhea" id="RHEA:51377"/>
    </physiologicalReaction>
</comment>
<dbReference type="PANTHER" id="PTHR20905">
    <property type="entry name" value="N-ACETYLTRANSFERASE-RELATED"/>
    <property type="match status" value="1"/>
</dbReference>
<evidence type="ECO:0000256" key="6">
    <source>
        <dbReference type="ARBA" id="ARBA00050849"/>
    </source>
</evidence>